<sequence>MSVLEAGPDVLAELLEISIHNILYTRKLYPESAFRRTRKYNVPVQLAVHPKVVEYIDNCIATAHKLLQKNELSRLAVTVMGENFKPVEQFVFEVSVKMESSTECPGQNFECEEDFLLDTEALARAIILRISTSDSVLKANPKGCSFTIQLYTKESTAMRMSLSGEPEDEKFPWIEADTRESEVPSGSVIPLKCTETSLGKVQLYVVESDFKQIQL</sequence>
<reference evidence="7" key="1">
    <citation type="submission" date="2018-03" db="EMBL/GenBank/DDBJ databases">
        <title>The relapsing fever spirochete Borrelia turicatae persists in the highly oxidative environment of its soft-bodied tick vector.</title>
        <authorList>
            <person name="Bourret T.J."/>
            <person name="Boyle W.K."/>
            <person name="Valenzuela J.G."/>
            <person name="Oliveira F."/>
            <person name="Lopez J.E."/>
        </authorList>
    </citation>
    <scope>NUCLEOTIDE SEQUENCE</scope>
    <source>
        <strain evidence="7">Kansas strain/isolate</strain>
        <tissue evidence="7">Salivary glands</tissue>
    </source>
</reference>
<evidence type="ECO:0000256" key="4">
    <source>
        <dbReference type="ARBA" id="ARBA00044131"/>
    </source>
</evidence>
<evidence type="ECO:0000259" key="6">
    <source>
        <dbReference type="PROSITE" id="PS50815"/>
    </source>
</evidence>
<organism evidence="7">
    <name type="scientific">Ornithodoros turicata</name>
    <dbReference type="NCBI Taxonomy" id="34597"/>
    <lineage>
        <taxon>Eukaryota</taxon>
        <taxon>Metazoa</taxon>
        <taxon>Ecdysozoa</taxon>
        <taxon>Arthropoda</taxon>
        <taxon>Chelicerata</taxon>
        <taxon>Arachnida</taxon>
        <taxon>Acari</taxon>
        <taxon>Parasitiformes</taxon>
        <taxon>Ixodida</taxon>
        <taxon>Ixodoidea</taxon>
        <taxon>Argasidae</taxon>
        <taxon>Ornithodorinae</taxon>
        <taxon>Ornithodoros</taxon>
    </lineage>
</organism>
<dbReference type="Pfam" id="PF02301">
    <property type="entry name" value="HORMA"/>
    <property type="match status" value="1"/>
</dbReference>
<evidence type="ECO:0000256" key="1">
    <source>
        <dbReference type="ARBA" id="ARBA00004123"/>
    </source>
</evidence>
<comment type="subcellular location">
    <subcellularLocation>
        <location evidence="1">Nucleus</location>
    </subcellularLocation>
</comment>
<feature type="domain" description="HORMA" evidence="6">
    <location>
        <begin position="5"/>
        <end position="205"/>
    </location>
</feature>
<dbReference type="InterPro" id="IPR036570">
    <property type="entry name" value="HORMA_dom_sf"/>
</dbReference>
<evidence type="ECO:0000256" key="5">
    <source>
        <dbReference type="ARBA" id="ARBA00044264"/>
    </source>
</evidence>
<name>A0A2R5LIV9_9ACAR</name>
<accession>A0A2R5LIV9</accession>
<dbReference type="SUPFAM" id="SSF56019">
    <property type="entry name" value="The spindle assembly checkpoint protein mad2"/>
    <property type="match status" value="1"/>
</dbReference>
<dbReference type="GO" id="GO:0016035">
    <property type="term" value="C:zeta DNA polymerase complex"/>
    <property type="evidence" value="ECO:0007669"/>
    <property type="project" value="TreeGrafter"/>
</dbReference>
<protein>
    <recommendedName>
        <fullName evidence="4">Mitotic spindle assembly checkpoint protein MAD2B</fullName>
    </recommendedName>
    <alternativeName>
        <fullName evidence="5">Mitotic arrest deficient 2-like protein 2</fullName>
    </alternativeName>
</protein>
<dbReference type="GO" id="GO:0005634">
    <property type="term" value="C:nucleus"/>
    <property type="evidence" value="ECO:0007669"/>
    <property type="project" value="UniProtKB-SubCell"/>
</dbReference>
<dbReference type="PANTHER" id="PTHR11842:SF10">
    <property type="entry name" value="MITOTIC SPINDLE ASSEMBLY CHECKPOINT PROTEIN MAD2B"/>
    <property type="match status" value="1"/>
</dbReference>
<dbReference type="AlphaFoldDB" id="A0A2R5LIV9"/>
<keyword evidence="2" id="KW-0227">DNA damage</keyword>
<dbReference type="FunFam" id="3.30.900.10:FF:000003">
    <property type="entry name" value="Mitotic spindle assembly checkpoint protein MAD2B"/>
    <property type="match status" value="1"/>
</dbReference>
<evidence type="ECO:0000313" key="7">
    <source>
        <dbReference type="EMBL" id="MBY09365.1"/>
    </source>
</evidence>
<dbReference type="EMBL" id="GGLE01005239">
    <property type="protein sequence ID" value="MBY09365.1"/>
    <property type="molecule type" value="Transcribed_RNA"/>
</dbReference>
<dbReference type="InterPro" id="IPR045091">
    <property type="entry name" value="Mad2-like"/>
</dbReference>
<evidence type="ECO:0000256" key="3">
    <source>
        <dbReference type="ARBA" id="ARBA00023242"/>
    </source>
</evidence>
<proteinExistence type="predicted"/>
<dbReference type="InterPro" id="IPR003511">
    <property type="entry name" value="HORMA_dom"/>
</dbReference>
<dbReference type="GO" id="GO:0006974">
    <property type="term" value="P:DNA damage response"/>
    <property type="evidence" value="ECO:0007669"/>
    <property type="project" value="UniProtKB-KW"/>
</dbReference>
<dbReference type="Gene3D" id="3.30.900.10">
    <property type="entry name" value="HORMA domain"/>
    <property type="match status" value="1"/>
</dbReference>
<dbReference type="PROSITE" id="PS50815">
    <property type="entry name" value="HORMA"/>
    <property type="match status" value="1"/>
</dbReference>
<evidence type="ECO:0000256" key="2">
    <source>
        <dbReference type="ARBA" id="ARBA00022763"/>
    </source>
</evidence>
<keyword evidence="3" id="KW-0539">Nucleus</keyword>
<dbReference type="PANTHER" id="PTHR11842">
    <property type="entry name" value="MITOTIC SPINDLE ASSEMBLY CHECKPOINT PROTEIN MAD2"/>
    <property type="match status" value="1"/>
</dbReference>